<feature type="transmembrane region" description="Helical" evidence="1">
    <location>
        <begin position="136"/>
        <end position="155"/>
    </location>
</feature>
<reference evidence="3" key="1">
    <citation type="journal article" date="2019" name="Int. J. Syst. Evol. Microbiol.">
        <title>The Global Catalogue of Microorganisms (GCM) 10K type strain sequencing project: providing services to taxonomists for standard genome sequencing and annotation.</title>
        <authorList>
            <consortium name="The Broad Institute Genomics Platform"/>
            <consortium name="The Broad Institute Genome Sequencing Center for Infectious Disease"/>
            <person name="Wu L."/>
            <person name="Ma J."/>
        </authorList>
    </citation>
    <scope>NUCLEOTIDE SEQUENCE [LARGE SCALE GENOMIC DNA]</scope>
    <source>
        <strain evidence="3">CCUG 56607</strain>
    </source>
</reference>
<feature type="transmembrane region" description="Helical" evidence="1">
    <location>
        <begin position="6"/>
        <end position="22"/>
    </location>
</feature>
<dbReference type="Proteomes" id="UP001596990">
    <property type="component" value="Unassembled WGS sequence"/>
</dbReference>
<feature type="transmembrane region" description="Helical" evidence="1">
    <location>
        <begin position="340"/>
        <end position="359"/>
    </location>
</feature>
<proteinExistence type="predicted"/>
<evidence type="ECO:0000313" key="2">
    <source>
        <dbReference type="EMBL" id="MFD1020773.1"/>
    </source>
</evidence>
<feature type="transmembrane region" description="Helical" evidence="1">
    <location>
        <begin position="161"/>
        <end position="180"/>
    </location>
</feature>
<feature type="transmembrane region" description="Helical" evidence="1">
    <location>
        <begin position="213"/>
        <end position="231"/>
    </location>
</feature>
<keyword evidence="1" id="KW-0812">Transmembrane</keyword>
<evidence type="ECO:0000256" key="1">
    <source>
        <dbReference type="SAM" id="Phobius"/>
    </source>
</evidence>
<dbReference type="RefSeq" id="WP_386063044.1">
    <property type="nucleotide sequence ID" value="NZ_JBHTKL010000006.1"/>
</dbReference>
<gene>
    <name evidence="2" type="ORF">ACFQ2J_16420</name>
</gene>
<feature type="transmembrane region" description="Helical" evidence="1">
    <location>
        <begin position="251"/>
        <end position="270"/>
    </location>
</feature>
<keyword evidence="1" id="KW-1133">Transmembrane helix</keyword>
<accession>A0ABW3L6U3</accession>
<name>A0ABW3L6U3_9BACI</name>
<evidence type="ECO:0008006" key="4">
    <source>
        <dbReference type="Google" id="ProtNLM"/>
    </source>
</evidence>
<organism evidence="2 3">
    <name type="scientific">Thalassobacillus hwangdonensis</name>
    <dbReference type="NCBI Taxonomy" id="546108"/>
    <lineage>
        <taxon>Bacteria</taxon>
        <taxon>Bacillati</taxon>
        <taxon>Bacillota</taxon>
        <taxon>Bacilli</taxon>
        <taxon>Bacillales</taxon>
        <taxon>Bacillaceae</taxon>
        <taxon>Thalassobacillus</taxon>
    </lineage>
</organism>
<keyword evidence="3" id="KW-1185">Reference proteome</keyword>
<keyword evidence="1" id="KW-0472">Membrane</keyword>
<feature type="transmembrane region" description="Helical" evidence="1">
    <location>
        <begin position="299"/>
        <end position="320"/>
    </location>
</feature>
<evidence type="ECO:0000313" key="3">
    <source>
        <dbReference type="Proteomes" id="UP001596990"/>
    </source>
</evidence>
<sequence>MNKSPIIAFFLAFIPGFGHLYFGKKLRGLFYSFAFFGTLFLSAFILMEFGTYNDPLGYLLLMAAAFIWGINILDMIISLLMEMNILSVQAARQTNPDTSNTANPANPQQHERFYTILLSFIPGVGHFHLGLNQRGLTFLAGFVGIGTMIFFVSIITNQGGFLVFLLALPIIWIYSLFDAIQSLNRMEQGEEVKDRTIMDDFEMHRQSGKKNTMIATILSMFPGAGHLYLGLQKRGVQLMIGFLLSIYILDVLRLSLFLFLIPVIWFFSFFDALQQVSRVNEGTAEDIPVVKHLFNHRGWIGIGLFFFGAYYLLGELILPLFANQLQYYFPAEIGFYYERYLQIGVVSLVMIGLGLKLMISSRKKSGTTSQDYRMN</sequence>
<dbReference type="EMBL" id="JBHTKL010000006">
    <property type="protein sequence ID" value="MFD1020773.1"/>
    <property type="molecule type" value="Genomic_DNA"/>
</dbReference>
<feature type="transmembrane region" description="Helical" evidence="1">
    <location>
        <begin position="29"/>
        <end position="50"/>
    </location>
</feature>
<feature type="transmembrane region" description="Helical" evidence="1">
    <location>
        <begin position="56"/>
        <end position="77"/>
    </location>
</feature>
<comment type="caution">
    <text evidence="2">The sequence shown here is derived from an EMBL/GenBank/DDBJ whole genome shotgun (WGS) entry which is preliminary data.</text>
</comment>
<protein>
    <recommendedName>
        <fullName evidence="4">Multi-TM2 domain-containing protein</fullName>
    </recommendedName>
</protein>